<evidence type="ECO:0000313" key="1">
    <source>
        <dbReference type="EMBL" id="TCT09480.1"/>
    </source>
</evidence>
<dbReference type="Proteomes" id="UP000295525">
    <property type="component" value="Unassembled WGS sequence"/>
</dbReference>
<proteinExistence type="predicted"/>
<evidence type="ECO:0000313" key="2">
    <source>
        <dbReference type="Proteomes" id="UP000295525"/>
    </source>
</evidence>
<comment type="caution">
    <text evidence="1">The sequence shown here is derived from an EMBL/GenBank/DDBJ whole genome shotgun (WGS) entry which is preliminary data.</text>
</comment>
<dbReference type="RefSeq" id="WP_132580207.1">
    <property type="nucleotide sequence ID" value="NZ_SMAJ01000003.1"/>
</dbReference>
<dbReference type="EMBL" id="SMAJ01000003">
    <property type="protein sequence ID" value="TCT09480.1"/>
    <property type="molecule type" value="Genomic_DNA"/>
</dbReference>
<keyword evidence="2" id="KW-1185">Reference proteome</keyword>
<accession>A0A4R3M7Z4</accession>
<protein>
    <submittedName>
        <fullName evidence="1">Uncharacterized protein</fullName>
    </submittedName>
</protein>
<organism evidence="1 2">
    <name type="scientific">Paralcaligenes ureilyticus</name>
    <dbReference type="NCBI Taxonomy" id="627131"/>
    <lineage>
        <taxon>Bacteria</taxon>
        <taxon>Pseudomonadati</taxon>
        <taxon>Pseudomonadota</taxon>
        <taxon>Betaproteobacteria</taxon>
        <taxon>Burkholderiales</taxon>
        <taxon>Alcaligenaceae</taxon>
        <taxon>Paralcaligenes</taxon>
    </lineage>
</organism>
<name>A0A4R3M7Z4_9BURK</name>
<sequence>MTNSPYEVPNSPYEGLVKNAYLWILCGEDAFGKDIPIRTGFVTAGASVASVWLMDGKLDDREELIVESFNSLLLHFGDIYDEARARELFELGFNLIVAYELPGPSVPIH</sequence>
<dbReference type="AlphaFoldDB" id="A0A4R3M7Z4"/>
<reference evidence="1 2" key="1">
    <citation type="submission" date="2019-03" db="EMBL/GenBank/DDBJ databases">
        <title>Genomic Encyclopedia of Type Strains, Phase IV (KMG-IV): sequencing the most valuable type-strain genomes for metagenomic binning, comparative biology and taxonomic classification.</title>
        <authorList>
            <person name="Goeker M."/>
        </authorList>
    </citation>
    <scope>NUCLEOTIDE SEQUENCE [LARGE SCALE GENOMIC DNA]</scope>
    <source>
        <strain evidence="1 2">DSM 24591</strain>
    </source>
</reference>
<gene>
    <name evidence="1" type="ORF">EDC26_10398</name>
</gene>